<evidence type="ECO:0000256" key="1">
    <source>
        <dbReference type="ARBA" id="ARBA00023157"/>
    </source>
</evidence>
<dbReference type="EnsemblMetazoa" id="GPPI011988-RA">
    <property type="protein sequence ID" value="GPPI011988-PA"/>
    <property type="gene ID" value="GPPI011988"/>
</dbReference>
<dbReference type="SUPFAM" id="SSF49265">
    <property type="entry name" value="Fibronectin type III"/>
    <property type="match status" value="2"/>
</dbReference>
<organism evidence="3 4">
    <name type="scientific">Glossina palpalis gambiensis</name>
    <dbReference type="NCBI Taxonomy" id="67801"/>
    <lineage>
        <taxon>Eukaryota</taxon>
        <taxon>Metazoa</taxon>
        <taxon>Ecdysozoa</taxon>
        <taxon>Arthropoda</taxon>
        <taxon>Hexapoda</taxon>
        <taxon>Insecta</taxon>
        <taxon>Pterygota</taxon>
        <taxon>Neoptera</taxon>
        <taxon>Endopterygota</taxon>
        <taxon>Diptera</taxon>
        <taxon>Brachycera</taxon>
        <taxon>Muscomorpha</taxon>
        <taxon>Hippoboscoidea</taxon>
        <taxon>Glossinidae</taxon>
        <taxon>Glossina</taxon>
    </lineage>
</organism>
<protein>
    <recommendedName>
        <fullName evidence="2">Fibronectin type-III domain-containing protein</fullName>
    </recommendedName>
</protein>
<dbReference type="PANTHER" id="PTHR44170">
    <property type="entry name" value="PROTEIN SIDEKICK"/>
    <property type="match status" value="1"/>
</dbReference>
<dbReference type="CDD" id="cd00063">
    <property type="entry name" value="FN3"/>
    <property type="match status" value="3"/>
</dbReference>
<dbReference type="GO" id="GO:0098609">
    <property type="term" value="P:cell-cell adhesion"/>
    <property type="evidence" value="ECO:0007669"/>
    <property type="project" value="TreeGrafter"/>
</dbReference>
<keyword evidence="1" id="KW-1015">Disulfide bond</keyword>
<feature type="domain" description="Fibronectin type-III" evidence="2">
    <location>
        <begin position="138"/>
        <end position="236"/>
    </location>
</feature>
<evidence type="ECO:0000313" key="3">
    <source>
        <dbReference type="EnsemblMetazoa" id="GPPI011988-PA"/>
    </source>
</evidence>
<dbReference type="EMBL" id="JXJN01005263">
    <property type="status" value="NOT_ANNOTATED_CDS"/>
    <property type="molecule type" value="Genomic_DNA"/>
</dbReference>
<dbReference type="GO" id="GO:0007411">
    <property type="term" value="P:axon guidance"/>
    <property type="evidence" value="ECO:0007669"/>
    <property type="project" value="TreeGrafter"/>
</dbReference>
<dbReference type="Gene3D" id="2.60.40.10">
    <property type="entry name" value="Immunoglobulins"/>
    <property type="match status" value="3"/>
</dbReference>
<dbReference type="InterPro" id="IPR036116">
    <property type="entry name" value="FN3_sf"/>
</dbReference>
<dbReference type="FunFam" id="2.60.40.10:FF:000035">
    <property type="entry name" value="Contactin 1"/>
    <property type="match status" value="1"/>
</dbReference>
<dbReference type="Proteomes" id="UP000092460">
    <property type="component" value="Unassembled WGS sequence"/>
</dbReference>
<dbReference type="GO" id="GO:0005886">
    <property type="term" value="C:plasma membrane"/>
    <property type="evidence" value="ECO:0007669"/>
    <property type="project" value="TreeGrafter"/>
</dbReference>
<dbReference type="InterPro" id="IPR003961">
    <property type="entry name" value="FN3_dom"/>
</dbReference>
<sequence>MVGITVVAPVPITPWQLIYKSSPACICAFGSDPNSVIDGGDYECVVKSSVNEISPKTNVVVEGAPGAPGGVQVNGMDGANNGPPIRYYNILGRTNWNRTWVNVSTHVQAHEIDRYTSRQQAAISNLTPCSSYEFSVAAVKELGTDGGGGKIGDLTITWDPLLPQEQHSHGIYYKVFWRLKGKLEWGSEIIKRQDNIGMANIPLNNYYTEYEVKVQALNNVGKGPESEVVVMYSAENMPLVAPQKPKPHAFNSTAFNVTWGLIVGLQPDTYYFVKVMACNAAGEGPKSERAEERTYRKAPQKPPSSVHIYGINPSTVRVVRRYVSPAQDEEPTKGCKGIDICYMLKALDMDALVFCIDSTYVYLGSKFCEFEKEHHYSPYNS</sequence>
<dbReference type="EMBL" id="JXJN01005264">
    <property type="status" value="NOT_ANNOTATED_CDS"/>
    <property type="molecule type" value="Genomic_DNA"/>
</dbReference>
<dbReference type="STRING" id="67801.A0A1B0AXG9"/>
<proteinExistence type="predicted"/>
<dbReference type="AlphaFoldDB" id="A0A1B0AXG9"/>
<evidence type="ECO:0000313" key="4">
    <source>
        <dbReference type="Proteomes" id="UP000092460"/>
    </source>
</evidence>
<dbReference type="SMART" id="SM00060">
    <property type="entry name" value="FN3"/>
    <property type="match status" value="3"/>
</dbReference>
<evidence type="ECO:0000259" key="2">
    <source>
        <dbReference type="PROSITE" id="PS50853"/>
    </source>
</evidence>
<dbReference type="PANTHER" id="PTHR44170:SF6">
    <property type="entry name" value="CONTACTIN"/>
    <property type="match status" value="1"/>
</dbReference>
<reference evidence="3" key="2">
    <citation type="submission" date="2020-05" db="UniProtKB">
        <authorList>
            <consortium name="EnsemblMetazoa"/>
        </authorList>
    </citation>
    <scope>IDENTIFICATION</scope>
    <source>
        <strain evidence="3">IAEA</strain>
    </source>
</reference>
<dbReference type="VEuPathDB" id="VectorBase:GPPI011988"/>
<dbReference type="PROSITE" id="PS50853">
    <property type="entry name" value="FN3"/>
    <property type="match status" value="1"/>
</dbReference>
<accession>A0A1B0AXG9</accession>
<reference evidence="4" key="1">
    <citation type="submission" date="2015-01" db="EMBL/GenBank/DDBJ databases">
        <authorList>
            <person name="Aksoy S."/>
            <person name="Warren W."/>
            <person name="Wilson R.K."/>
        </authorList>
    </citation>
    <scope>NUCLEOTIDE SEQUENCE [LARGE SCALE GENOMIC DNA]</scope>
    <source>
        <strain evidence="4">IAEA</strain>
    </source>
</reference>
<name>A0A1B0AXG9_9MUSC</name>
<keyword evidence="4" id="KW-1185">Reference proteome</keyword>
<dbReference type="GO" id="GO:0030424">
    <property type="term" value="C:axon"/>
    <property type="evidence" value="ECO:0007669"/>
    <property type="project" value="TreeGrafter"/>
</dbReference>
<dbReference type="InterPro" id="IPR013783">
    <property type="entry name" value="Ig-like_fold"/>
</dbReference>